<dbReference type="EMBL" id="CP024608">
    <property type="protein sequence ID" value="ATQ78844.1"/>
    <property type="molecule type" value="Genomic_DNA"/>
</dbReference>
<accession>A0A2D2DV47</accession>
<dbReference type="Pfam" id="PF07690">
    <property type="entry name" value="MFS_1"/>
    <property type="match status" value="1"/>
</dbReference>
<feature type="transmembrane region" description="Helical" evidence="6">
    <location>
        <begin position="12"/>
        <end position="33"/>
    </location>
</feature>
<keyword evidence="2" id="KW-1003">Cell membrane</keyword>
<sequence>MGGAQQHKALSGLAIFFSVFLPFALGHYLSSLLRTVNAVLAPNLVQSLSLTSGQLGLLTSAFFFSFALVQLPVGIALDRYGPRKVQLVLMLLAGSGAVMFAHGNSFAELVVARAVIGFGLGGCFMSAVKSISSWIAPERLPSVHGYLIAVGGLGAASATLPVRLALQFTDWRGLFILLGALAACVGLLIWLVTPRAAAAAPKMPAPTLHSILDVYRDPAFRKTISLMLVPHAVFFGLQGLWIGRWLSDVAHFSDAAVAYLLYLSMAAVIFGAIAVGMLTEWAGRRGVKPLDVAAIGIGLFLLVQIGIVLNFKPSFQTLSVLFTLIGTITGIEYAIVAQSMPASLTGRAATCLNLLIFIGAFLVQAGFGQVLGLWQANVLHQYPVSAYQAAFGILVLLQLPGLVLYVRRRGRAPAPAAVQAQAEGAVA</sequence>
<evidence type="ECO:0000256" key="2">
    <source>
        <dbReference type="ARBA" id="ARBA00022475"/>
    </source>
</evidence>
<reference evidence="8" key="1">
    <citation type="submission" date="2017-10" db="EMBL/GenBank/DDBJ databases">
        <title>Massilia psychrophilum sp. nov., a novel purple-pigmented bacterium isolated from Tianshan glacier, Xinjiang Municipality, China.</title>
        <authorList>
            <person name="Wang H."/>
        </authorList>
    </citation>
    <scope>NUCLEOTIDE SEQUENCE [LARGE SCALE GENOMIC DNA]</scope>
    <source>
        <strain evidence="8">B2</strain>
    </source>
</reference>
<keyword evidence="3 6" id="KW-0812">Transmembrane</keyword>
<dbReference type="InterPro" id="IPR020846">
    <property type="entry name" value="MFS_dom"/>
</dbReference>
<evidence type="ECO:0000256" key="4">
    <source>
        <dbReference type="ARBA" id="ARBA00022989"/>
    </source>
</evidence>
<name>A0A2D2DV47_9BURK</name>
<evidence type="ECO:0000256" key="6">
    <source>
        <dbReference type="SAM" id="Phobius"/>
    </source>
</evidence>
<evidence type="ECO:0000259" key="7">
    <source>
        <dbReference type="PROSITE" id="PS50850"/>
    </source>
</evidence>
<dbReference type="InterPro" id="IPR011701">
    <property type="entry name" value="MFS"/>
</dbReference>
<feature type="transmembrane region" description="Helical" evidence="6">
    <location>
        <begin position="174"/>
        <end position="193"/>
    </location>
</feature>
<feature type="domain" description="Major facilitator superfamily (MFS) profile" evidence="7">
    <location>
        <begin position="19"/>
        <end position="413"/>
    </location>
</feature>
<evidence type="ECO:0000256" key="1">
    <source>
        <dbReference type="ARBA" id="ARBA00004651"/>
    </source>
</evidence>
<feature type="transmembrane region" description="Helical" evidence="6">
    <location>
        <begin position="85"/>
        <end position="103"/>
    </location>
</feature>
<dbReference type="OrthoDB" id="5291895at2"/>
<dbReference type="PROSITE" id="PS50850">
    <property type="entry name" value="MFS"/>
    <property type="match status" value="1"/>
</dbReference>
<gene>
    <name evidence="8" type="ORF">CR152_11865</name>
</gene>
<keyword evidence="5 6" id="KW-0472">Membrane</keyword>
<dbReference type="SUPFAM" id="SSF103473">
    <property type="entry name" value="MFS general substrate transporter"/>
    <property type="match status" value="1"/>
</dbReference>
<proteinExistence type="predicted"/>
<dbReference type="KEGG" id="mass:CR152_11865"/>
<dbReference type="PANTHER" id="PTHR43124">
    <property type="entry name" value="PURINE EFFLUX PUMP PBUE"/>
    <property type="match status" value="1"/>
</dbReference>
<dbReference type="PANTHER" id="PTHR43124:SF3">
    <property type="entry name" value="CHLORAMPHENICOL EFFLUX PUMP RV0191"/>
    <property type="match status" value="1"/>
</dbReference>
<keyword evidence="9" id="KW-1185">Reference proteome</keyword>
<dbReference type="Proteomes" id="UP000229897">
    <property type="component" value="Chromosome"/>
</dbReference>
<feature type="transmembrane region" description="Helical" evidence="6">
    <location>
        <begin position="290"/>
        <end position="309"/>
    </location>
</feature>
<dbReference type="Gene3D" id="1.20.1250.20">
    <property type="entry name" value="MFS general substrate transporter like domains"/>
    <property type="match status" value="1"/>
</dbReference>
<feature type="transmembrane region" description="Helical" evidence="6">
    <location>
        <begin position="109"/>
        <end position="131"/>
    </location>
</feature>
<feature type="transmembrane region" description="Helical" evidence="6">
    <location>
        <begin position="255"/>
        <end position="278"/>
    </location>
</feature>
<dbReference type="AlphaFoldDB" id="A0A2D2DV47"/>
<dbReference type="GO" id="GO:0022857">
    <property type="term" value="F:transmembrane transporter activity"/>
    <property type="evidence" value="ECO:0007669"/>
    <property type="project" value="InterPro"/>
</dbReference>
<keyword evidence="4 6" id="KW-1133">Transmembrane helix</keyword>
<comment type="subcellular location">
    <subcellularLocation>
        <location evidence="1">Cell membrane</location>
        <topology evidence="1">Multi-pass membrane protein</topology>
    </subcellularLocation>
</comment>
<dbReference type="InterPro" id="IPR036259">
    <property type="entry name" value="MFS_trans_sf"/>
</dbReference>
<feature type="transmembrane region" description="Helical" evidence="6">
    <location>
        <begin position="53"/>
        <end position="73"/>
    </location>
</feature>
<feature type="transmembrane region" description="Helical" evidence="6">
    <location>
        <begin position="315"/>
        <end position="336"/>
    </location>
</feature>
<evidence type="ECO:0000313" key="9">
    <source>
        <dbReference type="Proteomes" id="UP000229897"/>
    </source>
</evidence>
<feature type="transmembrane region" description="Helical" evidence="6">
    <location>
        <begin position="348"/>
        <end position="367"/>
    </location>
</feature>
<dbReference type="GO" id="GO:0005886">
    <property type="term" value="C:plasma membrane"/>
    <property type="evidence" value="ECO:0007669"/>
    <property type="project" value="UniProtKB-SubCell"/>
</dbReference>
<feature type="transmembrane region" description="Helical" evidence="6">
    <location>
        <begin position="387"/>
        <end position="406"/>
    </location>
</feature>
<feature type="transmembrane region" description="Helical" evidence="6">
    <location>
        <begin position="143"/>
        <end position="162"/>
    </location>
</feature>
<dbReference type="InterPro" id="IPR050189">
    <property type="entry name" value="MFS_Efflux_Transporters"/>
</dbReference>
<protein>
    <submittedName>
        <fullName evidence="8">MFS transporter</fullName>
    </submittedName>
</protein>
<feature type="transmembrane region" description="Helical" evidence="6">
    <location>
        <begin position="224"/>
        <end position="243"/>
    </location>
</feature>
<evidence type="ECO:0000313" key="8">
    <source>
        <dbReference type="EMBL" id="ATQ78844.1"/>
    </source>
</evidence>
<evidence type="ECO:0000256" key="3">
    <source>
        <dbReference type="ARBA" id="ARBA00022692"/>
    </source>
</evidence>
<evidence type="ECO:0000256" key="5">
    <source>
        <dbReference type="ARBA" id="ARBA00023136"/>
    </source>
</evidence>
<organism evidence="8 9">
    <name type="scientific">Massilia violaceinigra</name>
    <dbReference type="NCBI Taxonomy" id="2045208"/>
    <lineage>
        <taxon>Bacteria</taxon>
        <taxon>Pseudomonadati</taxon>
        <taxon>Pseudomonadota</taxon>
        <taxon>Betaproteobacteria</taxon>
        <taxon>Burkholderiales</taxon>
        <taxon>Oxalobacteraceae</taxon>
        <taxon>Telluria group</taxon>
        <taxon>Massilia</taxon>
    </lineage>
</organism>